<feature type="chain" id="PRO_5047341845" evidence="2">
    <location>
        <begin position="27"/>
        <end position="154"/>
    </location>
</feature>
<accession>A0ABV7GGC5</accession>
<protein>
    <submittedName>
        <fullName evidence="4">YciI family protein</fullName>
    </submittedName>
</protein>
<sequence length="154" mass="16703">MKSLPSFFAVFIIALISAAISLPTFSAEFDPELARQTGADAYGMKPYVVAFLKAGPNRSGSDAEKAALQRAHLDNIKRLADEGLLVLAGPFLDKGELRGIYIFNVSDVETARKLTQSDPAIQSGSLVMELKPWYGSAALMMVNEWHSKLAEKGI</sequence>
<keyword evidence="5" id="KW-1185">Reference proteome</keyword>
<evidence type="ECO:0000313" key="4">
    <source>
        <dbReference type="EMBL" id="MFC3139531.1"/>
    </source>
</evidence>
<comment type="similarity">
    <text evidence="1">Belongs to the YciI family.</text>
</comment>
<keyword evidence="2" id="KW-0732">Signal</keyword>
<dbReference type="Pfam" id="PF03795">
    <property type="entry name" value="YCII"/>
    <property type="match status" value="1"/>
</dbReference>
<dbReference type="SUPFAM" id="SSF54909">
    <property type="entry name" value="Dimeric alpha+beta barrel"/>
    <property type="match status" value="1"/>
</dbReference>
<reference evidence="5" key="1">
    <citation type="journal article" date="2019" name="Int. J. Syst. Evol. Microbiol.">
        <title>The Global Catalogue of Microorganisms (GCM) 10K type strain sequencing project: providing services to taxonomists for standard genome sequencing and annotation.</title>
        <authorList>
            <consortium name="The Broad Institute Genomics Platform"/>
            <consortium name="The Broad Institute Genome Sequencing Center for Infectious Disease"/>
            <person name="Wu L."/>
            <person name="Ma J."/>
        </authorList>
    </citation>
    <scope>NUCLEOTIDE SEQUENCE [LARGE SCALE GENOMIC DNA]</scope>
    <source>
        <strain evidence="5">KCTC 52277</strain>
    </source>
</reference>
<evidence type="ECO:0000256" key="1">
    <source>
        <dbReference type="ARBA" id="ARBA00007689"/>
    </source>
</evidence>
<evidence type="ECO:0000259" key="3">
    <source>
        <dbReference type="Pfam" id="PF03795"/>
    </source>
</evidence>
<dbReference type="Gene3D" id="3.30.70.1060">
    <property type="entry name" value="Dimeric alpha+beta barrel"/>
    <property type="match status" value="1"/>
</dbReference>
<organism evidence="4 5">
    <name type="scientific">Shewanella submarina</name>
    <dbReference type="NCBI Taxonomy" id="2016376"/>
    <lineage>
        <taxon>Bacteria</taxon>
        <taxon>Pseudomonadati</taxon>
        <taxon>Pseudomonadota</taxon>
        <taxon>Gammaproteobacteria</taxon>
        <taxon>Alteromonadales</taxon>
        <taxon>Shewanellaceae</taxon>
        <taxon>Shewanella</taxon>
    </lineage>
</organism>
<dbReference type="RefSeq" id="WP_248936004.1">
    <property type="nucleotide sequence ID" value="NZ_JAKILF010000004.1"/>
</dbReference>
<dbReference type="EMBL" id="JBHRTD010000017">
    <property type="protein sequence ID" value="MFC3139531.1"/>
    <property type="molecule type" value="Genomic_DNA"/>
</dbReference>
<evidence type="ECO:0000313" key="5">
    <source>
        <dbReference type="Proteomes" id="UP001595621"/>
    </source>
</evidence>
<gene>
    <name evidence="4" type="ORF">ACFOE0_15280</name>
</gene>
<proteinExistence type="inferred from homology"/>
<name>A0ABV7GGC5_9GAMM</name>
<dbReference type="Proteomes" id="UP001595621">
    <property type="component" value="Unassembled WGS sequence"/>
</dbReference>
<evidence type="ECO:0000256" key="2">
    <source>
        <dbReference type="SAM" id="SignalP"/>
    </source>
</evidence>
<dbReference type="InterPro" id="IPR005545">
    <property type="entry name" value="YCII"/>
</dbReference>
<feature type="signal peptide" evidence="2">
    <location>
        <begin position="1"/>
        <end position="26"/>
    </location>
</feature>
<dbReference type="InterPro" id="IPR011008">
    <property type="entry name" value="Dimeric_a/b-barrel"/>
</dbReference>
<comment type="caution">
    <text evidence="4">The sequence shown here is derived from an EMBL/GenBank/DDBJ whole genome shotgun (WGS) entry which is preliminary data.</text>
</comment>
<feature type="domain" description="YCII-related" evidence="3">
    <location>
        <begin position="57"/>
        <end position="133"/>
    </location>
</feature>